<evidence type="ECO:0000313" key="2">
    <source>
        <dbReference type="EMBL" id="MFD2561521.1"/>
    </source>
</evidence>
<comment type="caution">
    <text evidence="2">The sequence shown here is derived from an EMBL/GenBank/DDBJ whole genome shotgun (WGS) entry which is preliminary data.</text>
</comment>
<sequence>MNKPFKFLVIFMSLLLANAQISCDNNDDCEDAICTLVLVRFSVSVTDQNQNPVALDSYEVINLENGENITISLAPTELEEALQFGEYPLIEDDVIGVNRQQQIRFRGFINNQEVISSDYTVSSDCCHVSLVSGNLELTIQQ</sequence>
<protein>
    <submittedName>
        <fullName evidence="2">Uncharacterized protein</fullName>
    </submittedName>
</protein>
<evidence type="ECO:0000256" key="1">
    <source>
        <dbReference type="SAM" id="SignalP"/>
    </source>
</evidence>
<dbReference type="Proteomes" id="UP001597319">
    <property type="component" value="Unassembled WGS sequence"/>
</dbReference>
<reference evidence="3" key="1">
    <citation type="journal article" date="2019" name="Int. J. Syst. Evol. Microbiol.">
        <title>The Global Catalogue of Microorganisms (GCM) 10K type strain sequencing project: providing services to taxonomists for standard genome sequencing and annotation.</title>
        <authorList>
            <consortium name="The Broad Institute Genomics Platform"/>
            <consortium name="The Broad Institute Genome Sequencing Center for Infectious Disease"/>
            <person name="Wu L."/>
            <person name="Ma J."/>
        </authorList>
    </citation>
    <scope>NUCLEOTIDE SEQUENCE [LARGE SCALE GENOMIC DNA]</scope>
    <source>
        <strain evidence="3">KCTC 52274</strain>
    </source>
</reference>
<feature type="chain" id="PRO_5045576519" evidence="1">
    <location>
        <begin position="20"/>
        <end position="141"/>
    </location>
</feature>
<evidence type="ECO:0000313" key="3">
    <source>
        <dbReference type="Proteomes" id="UP001597319"/>
    </source>
</evidence>
<keyword evidence="3" id="KW-1185">Reference proteome</keyword>
<proteinExistence type="predicted"/>
<organism evidence="2 3">
    <name type="scientific">Aquimarina rubra</name>
    <dbReference type="NCBI Taxonomy" id="1920033"/>
    <lineage>
        <taxon>Bacteria</taxon>
        <taxon>Pseudomonadati</taxon>
        <taxon>Bacteroidota</taxon>
        <taxon>Flavobacteriia</taxon>
        <taxon>Flavobacteriales</taxon>
        <taxon>Flavobacteriaceae</taxon>
        <taxon>Aquimarina</taxon>
    </lineage>
</organism>
<dbReference type="EMBL" id="JBHULE010000002">
    <property type="protein sequence ID" value="MFD2561521.1"/>
    <property type="molecule type" value="Genomic_DNA"/>
</dbReference>
<gene>
    <name evidence="2" type="ORF">ACFSR1_02495</name>
</gene>
<accession>A0ABW5LBP2</accession>
<name>A0ABW5LBP2_9FLAO</name>
<dbReference type="RefSeq" id="WP_378289288.1">
    <property type="nucleotide sequence ID" value="NZ_JBHULE010000002.1"/>
</dbReference>
<keyword evidence="1" id="KW-0732">Signal</keyword>
<feature type="signal peptide" evidence="1">
    <location>
        <begin position="1"/>
        <end position="19"/>
    </location>
</feature>